<dbReference type="InterPro" id="IPR019734">
    <property type="entry name" value="TPR_rpt"/>
</dbReference>
<feature type="chain" id="PRO_5004179938" evidence="5">
    <location>
        <begin position="28"/>
        <end position="172"/>
    </location>
</feature>
<proteinExistence type="predicted"/>
<dbReference type="eggNOG" id="COG0457">
    <property type="taxonomic scope" value="Bacteria"/>
</dbReference>
<evidence type="ECO:0000256" key="1">
    <source>
        <dbReference type="ARBA" id="ARBA00004922"/>
    </source>
</evidence>
<evidence type="ECO:0000313" key="6">
    <source>
        <dbReference type="EMBL" id="ABG51221.1"/>
    </source>
</evidence>
<dbReference type="EMBL" id="CP000393">
    <property type="protein sequence ID" value="ABG51221.1"/>
    <property type="molecule type" value="Genomic_DNA"/>
</dbReference>
<evidence type="ECO:0000256" key="2">
    <source>
        <dbReference type="ARBA" id="ARBA00022676"/>
    </source>
</evidence>
<name>Q113V3_TRIEI</name>
<keyword evidence="5" id="KW-0732">Signal</keyword>
<comment type="pathway">
    <text evidence="1">Protein modification; protein glycosylation.</text>
</comment>
<feature type="repeat" description="TPR" evidence="4">
    <location>
        <begin position="85"/>
        <end position="118"/>
    </location>
</feature>
<dbReference type="GO" id="GO:0016757">
    <property type="term" value="F:glycosyltransferase activity"/>
    <property type="evidence" value="ECO:0007669"/>
    <property type="project" value="UniProtKB-KW"/>
</dbReference>
<feature type="repeat" description="TPR" evidence="4">
    <location>
        <begin position="51"/>
        <end position="84"/>
    </location>
</feature>
<dbReference type="Gene3D" id="1.25.40.10">
    <property type="entry name" value="Tetratricopeptide repeat domain"/>
    <property type="match status" value="1"/>
</dbReference>
<evidence type="ECO:0000256" key="4">
    <source>
        <dbReference type="PROSITE-ProRule" id="PRU00339"/>
    </source>
</evidence>
<keyword evidence="3" id="KW-0808">Transferase</keyword>
<dbReference type="PANTHER" id="PTHR44835">
    <property type="entry name" value="UDP-N-ACETYLGLUCOSAMINE--PEPTIDE N-ACETYLGLUCOSAMINYLTRANSFERASE SPINDLY-RELATED"/>
    <property type="match status" value="1"/>
</dbReference>
<evidence type="ECO:0000256" key="5">
    <source>
        <dbReference type="SAM" id="SignalP"/>
    </source>
</evidence>
<dbReference type="STRING" id="203124.Tery_1969"/>
<reference evidence="6" key="1">
    <citation type="submission" date="2006-06" db="EMBL/GenBank/DDBJ databases">
        <title>Complete sequence of Trichodesmium erythraeum IMS101.</title>
        <authorList>
            <consortium name="US DOE Joint Genome Institute"/>
            <person name="Copeland A."/>
            <person name="Lucas S."/>
            <person name="Lapidus A."/>
            <person name="Barry K."/>
            <person name="Detter J.C."/>
            <person name="Glavina del Rio T."/>
            <person name="Hammon N."/>
            <person name="Israni S."/>
            <person name="Dalin E."/>
            <person name="Tice H."/>
            <person name="Pitluck S."/>
            <person name="Kiss H."/>
            <person name="Munk A.C."/>
            <person name="Brettin T."/>
            <person name="Bruce D."/>
            <person name="Han C."/>
            <person name="Tapia R."/>
            <person name="Gilna P."/>
            <person name="Schmutz J."/>
            <person name="Larimer F."/>
            <person name="Land M."/>
            <person name="Hauser L."/>
            <person name="Kyrpides N."/>
            <person name="Kim E."/>
            <person name="Richardson P."/>
        </authorList>
    </citation>
    <scope>NUCLEOTIDE SEQUENCE [LARGE SCALE GENOMIC DNA]</scope>
    <source>
        <strain evidence="6">IMS101</strain>
    </source>
</reference>
<keyword evidence="4" id="KW-0802">TPR repeat</keyword>
<sequence length="172" mass="19056">MFDTKSKYSLWAITAIMTILTTTQAGASSFKLTSKQLQSSNTKIIALDQEAKTEFERGIKLYKEGDLKSAEAAFRKAIELDSEFAEAYANLGSLLASQNNLPEAISQFENAVRLKPELAVLHYQLGVALYLENKRPEALVSLTKARDLLTKQGKIEDAAKIEKAIKRIQAES</sequence>
<organism evidence="6">
    <name type="scientific">Trichodesmium erythraeum (strain IMS101)</name>
    <dbReference type="NCBI Taxonomy" id="203124"/>
    <lineage>
        <taxon>Bacteria</taxon>
        <taxon>Bacillati</taxon>
        <taxon>Cyanobacteriota</taxon>
        <taxon>Cyanophyceae</taxon>
        <taxon>Oscillatoriophycideae</taxon>
        <taxon>Oscillatoriales</taxon>
        <taxon>Microcoleaceae</taxon>
        <taxon>Trichodesmium</taxon>
    </lineage>
</organism>
<protein>
    <submittedName>
        <fullName evidence="6">Tetratricopeptide TPR_2</fullName>
    </submittedName>
</protein>
<dbReference type="KEGG" id="ter:Tery_1969"/>
<dbReference type="OrthoDB" id="458408at2"/>
<dbReference type="InterPro" id="IPR011990">
    <property type="entry name" value="TPR-like_helical_dom_sf"/>
</dbReference>
<keyword evidence="2" id="KW-0328">Glycosyltransferase</keyword>
<dbReference type="PROSITE" id="PS50005">
    <property type="entry name" value="TPR"/>
    <property type="match status" value="2"/>
</dbReference>
<evidence type="ECO:0000256" key="3">
    <source>
        <dbReference type="ARBA" id="ARBA00022679"/>
    </source>
</evidence>
<accession>Q113V3</accession>
<feature type="signal peptide" evidence="5">
    <location>
        <begin position="1"/>
        <end position="27"/>
    </location>
</feature>
<dbReference type="PANTHER" id="PTHR44835:SF1">
    <property type="entry name" value="PROTEIN O-GLCNAC TRANSFERASE"/>
    <property type="match status" value="1"/>
</dbReference>
<gene>
    <name evidence="6" type="ordered locus">Tery_1969</name>
</gene>
<dbReference type="InterPro" id="IPR051939">
    <property type="entry name" value="Glycosyltr_41/O-GlcNAc_trsf"/>
</dbReference>
<dbReference type="HOGENOM" id="CLU_1554615_0_0_3"/>
<dbReference type="PROSITE" id="PS50293">
    <property type="entry name" value="TPR_REGION"/>
    <property type="match status" value="1"/>
</dbReference>
<dbReference type="RefSeq" id="WP_011611594.1">
    <property type="nucleotide sequence ID" value="NC_008312.1"/>
</dbReference>
<dbReference type="Pfam" id="PF13432">
    <property type="entry name" value="TPR_16"/>
    <property type="match status" value="1"/>
</dbReference>
<dbReference type="AlphaFoldDB" id="Q113V3"/>
<dbReference type="SMART" id="SM00028">
    <property type="entry name" value="TPR"/>
    <property type="match status" value="3"/>
</dbReference>
<dbReference type="SUPFAM" id="SSF48452">
    <property type="entry name" value="TPR-like"/>
    <property type="match status" value="1"/>
</dbReference>